<dbReference type="Gene3D" id="3.40.50.300">
    <property type="entry name" value="P-loop containing nucleotide triphosphate hydrolases"/>
    <property type="match status" value="1"/>
</dbReference>
<name>A0AAD8BG10_BIOPF</name>
<organism evidence="5 6">
    <name type="scientific">Biomphalaria pfeifferi</name>
    <name type="common">Bloodfluke planorb</name>
    <name type="synonym">Freshwater snail</name>
    <dbReference type="NCBI Taxonomy" id="112525"/>
    <lineage>
        <taxon>Eukaryota</taxon>
        <taxon>Metazoa</taxon>
        <taxon>Spiralia</taxon>
        <taxon>Lophotrochozoa</taxon>
        <taxon>Mollusca</taxon>
        <taxon>Gastropoda</taxon>
        <taxon>Heterobranchia</taxon>
        <taxon>Euthyneura</taxon>
        <taxon>Panpulmonata</taxon>
        <taxon>Hygrophila</taxon>
        <taxon>Lymnaeoidea</taxon>
        <taxon>Planorbidae</taxon>
        <taxon>Biomphalaria</taxon>
    </lineage>
</organism>
<evidence type="ECO:0000313" key="5">
    <source>
        <dbReference type="EMBL" id="KAK0053303.1"/>
    </source>
</evidence>
<dbReference type="GO" id="GO:0003925">
    <property type="term" value="F:G protein activity"/>
    <property type="evidence" value="ECO:0007669"/>
    <property type="project" value="UniProtKB-EC"/>
</dbReference>
<proteinExistence type="inferred from homology"/>
<evidence type="ECO:0000313" key="6">
    <source>
        <dbReference type="Proteomes" id="UP001233172"/>
    </source>
</evidence>
<keyword evidence="3" id="KW-0378">Hydrolase</keyword>
<dbReference type="SMART" id="SM00175">
    <property type="entry name" value="RAB"/>
    <property type="match status" value="1"/>
</dbReference>
<dbReference type="PRINTS" id="PR00449">
    <property type="entry name" value="RASTRNSFRMNG"/>
</dbReference>
<sequence>MKSLSGNLRINVLGAKGVGKSAITVRYLTKRFIGEYSSGLDISYQSTFYHGDTPVKLDILDVSSQEECQAACHDLFDADAFVIVYSVTDVSSFQVARGIMETLRTRVTSRPSILLLGNKFDLDHVRR</sequence>
<dbReference type="Proteomes" id="UP001233172">
    <property type="component" value="Unassembled WGS sequence"/>
</dbReference>
<evidence type="ECO:0000256" key="3">
    <source>
        <dbReference type="ARBA" id="ARBA00022801"/>
    </source>
</evidence>
<comment type="caution">
    <text evidence="5">The sequence shown here is derived from an EMBL/GenBank/DDBJ whole genome shotgun (WGS) entry which is preliminary data.</text>
</comment>
<dbReference type="InterPro" id="IPR027417">
    <property type="entry name" value="P-loop_NTPase"/>
</dbReference>
<dbReference type="Pfam" id="PF00071">
    <property type="entry name" value="Ras"/>
    <property type="match status" value="1"/>
</dbReference>
<dbReference type="SUPFAM" id="SSF52540">
    <property type="entry name" value="P-loop containing nucleoside triphosphate hydrolases"/>
    <property type="match status" value="1"/>
</dbReference>
<feature type="non-terminal residue" evidence="5">
    <location>
        <position position="127"/>
    </location>
</feature>
<dbReference type="AlphaFoldDB" id="A0AAD8BG10"/>
<comment type="similarity">
    <text evidence="1">Belongs to the small GTPase superfamily. Ras family.</text>
</comment>
<evidence type="ECO:0000256" key="4">
    <source>
        <dbReference type="ARBA" id="ARBA00048098"/>
    </source>
</evidence>
<dbReference type="PANTHER" id="PTHR45704">
    <property type="entry name" value="RAS-LIKE FAMILY MEMBER 11"/>
    <property type="match status" value="1"/>
</dbReference>
<keyword evidence="6" id="KW-1185">Reference proteome</keyword>
<dbReference type="PROSITE" id="PS51421">
    <property type="entry name" value="RAS"/>
    <property type="match status" value="1"/>
</dbReference>
<dbReference type="GO" id="GO:0005525">
    <property type="term" value="F:GTP binding"/>
    <property type="evidence" value="ECO:0007669"/>
    <property type="project" value="InterPro"/>
</dbReference>
<gene>
    <name evidence="5" type="ORF">Bpfe_017234</name>
</gene>
<evidence type="ECO:0000256" key="2">
    <source>
        <dbReference type="ARBA" id="ARBA00011984"/>
    </source>
</evidence>
<comment type="catalytic activity">
    <reaction evidence="4">
        <text>GTP + H2O = GDP + phosphate + H(+)</text>
        <dbReference type="Rhea" id="RHEA:19669"/>
        <dbReference type="ChEBI" id="CHEBI:15377"/>
        <dbReference type="ChEBI" id="CHEBI:15378"/>
        <dbReference type="ChEBI" id="CHEBI:37565"/>
        <dbReference type="ChEBI" id="CHEBI:43474"/>
        <dbReference type="ChEBI" id="CHEBI:58189"/>
        <dbReference type="EC" id="3.6.5.2"/>
    </reaction>
</comment>
<reference evidence="5" key="2">
    <citation type="submission" date="2023-04" db="EMBL/GenBank/DDBJ databases">
        <authorList>
            <person name="Bu L."/>
            <person name="Lu L."/>
            <person name="Laidemitt M.R."/>
            <person name="Zhang S.M."/>
            <person name="Mutuku M."/>
            <person name="Mkoji G."/>
            <person name="Steinauer M."/>
            <person name="Loker E.S."/>
        </authorList>
    </citation>
    <scope>NUCLEOTIDE SEQUENCE</scope>
    <source>
        <strain evidence="5">KasaAsao</strain>
        <tissue evidence="5">Whole Snail</tissue>
    </source>
</reference>
<dbReference type="InterPro" id="IPR001806">
    <property type="entry name" value="Small_GTPase"/>
</dbReference>
<protein>
    <recommendedName>
        <fullName evidence="2">small monomeric GTPase</fullName>
        <ecNumber evidence="2">3.6.5.2</ecNumber>
    </recommendedName>
</protein>
<dbReference type="EC" id="3.6.5.2" evidence="2"/>
<accession>A0AAD8BG10</accession>
<dbReference type="InterPro" id="IPR051065">
    <property type="entry name" value="Ras-related_GTPase"/>
</dbReference>
<dbReference type="PROSITE" id="PS51419">
    <property type="entry name" value="RAB"/>
    <property type="match status" value="1"/>
</dbReference>
<dbReference type="SMART" id="SM00173">
    <property type="entry name" value="RAS"/>
    <property type="match status" value="1"/>
</dbReference>
<reference evidence="5" key="1">
    <citation type="journal article" date="2023" name="PLoS Negl. Trop. Dis.">
        <title>A genome sequence for Biomphalaria pfeifferi, the major vector snail for the human-infecting parasite Schistosoma mansoni.</title>
        <authorList>
            <person name="Bu L."/>
            <person name="Lu L."/>
            <person name="Laidemitt M.R."/>
            <person name="Zhang S.M."/>
            <person name="Mutuku M."/>
            <person name="Mkoji G."/>
            <person name="Steinauer M."/>
            <person name="Loker E.S."/>
        </authorList>
    </citation>
    <scope>NUCLEOTIDE SEQUENCE</scope>
    <source>
        <strain evidence="5">KasaAsao</strain>
    </source>
</reference>
<dbReference type="EMBL" id="JASAOG010000087">
    <property type="protein sequence ID" value="KAK0053303.1"/>
    <property type="molecule type" value="Genomic_DNA"/>
</dbReference>
<evidence type="ECO:0000256" key="1">
    <source>
        <dbReference type="ARBA" id="ARBA00008344"/>
    </source>
</evidence>